<dbReference type="PROSITE" id="PS00086">
    <property type="entry name" value="CYTOCHROME_P450"/>
    <property type="match status" value="1"/>
</dbReference>
<evidence type="ECO:0000256" key="1">
    <source>
        <dbReference type="ARBA" id="ARBA00010617"/>
    </source>
</evidence>
<organism evidence="4 5">
    <name type="scientific">Streptantibioticus parmotrematis</name>
    <dbReference type="NCBI Taxonomy" id="2873249"/>
    <lineage>
        <taxon>Bacteria</taxon>
        <taxon>Bacillati</taxon>
        <taxon>Actinomycetota</taxon>
        <taxon>Actinomycetes</taxon>
        <taxon>Kitasatosporales</taxon>
        <taxon>Streptomycetaceae</taxon>
        <taxon>Streptantibioticus</taxon>
    </lineage>
</organism>
<dbReference type="InterPro" id="IPR017972">
    <property type="entry name" value="Cyt_P450_CS"/>
</dbReference>
<keyword evidence="2" id="KW-0560">Oxidoreductase</keyword>
<dbReference type="InterPro" id="IPR001128">
    <property type="entry name" value="Cyt_P450"/>
</dbReference>
<dbReference type="PRINTS" id="PR00359">
    <property type="entry name" value="BP450"/>
</dbReference>
<dbReference type="Gene3D" id="1.10.630.10">
    <property type="entry name" value="Cytochrome P450"/>
    <property type="match status" value="1"/>
</dbReference>
<sequence length="438" mass="47080">MVLTSWDAAAQDNGRTASLTAPPAPPTVVNACLLDGFSTGGRTVTVNDTALAYPFNSAEGLALSDAYEKAQGQPGLLRVQLPYGEPAWLVTRYDDARLVLGDRRFSRAVGADHDEPRQSEGRLGSGILSMDPPDHTRLRSLVAKAFTVHQAEKLRPQVRQLCAELLDDMEAAGPPADLVDGFALPLPVAVICRMLGVPAEDRPKFRVWSDAALSTSSLTAAEFEANREELRSYMRQLITVHRDDPRDDLMTALIDARDNGDRLSELELVDLCVGILVAGHETTATQIPNFVLTLLDHPAQLAALRDDPGLIPAAVEELLRFVPLGSGAAQPRYATEDIEVGGTLVRAGSPVLVATGAANRDALRFTTPGTLDIARETNQHLGFGHGVHHCLGAPLARLELQEALAALTGRMPGLRTAGDVVWKSEMLVRGPRSMPVAW</sequence>
<keyword evidence="2" id="KW-0349">Heme</keyword>
<dbReference type="SUPFAM" id="SSF48264">
    <property type="entry name" value="Cytochrome P450"/>
    <property type="match status" value="1"/>
</dbReference>
<evidence type="ECO:0000256" key="3">
    <source>
        <dbReference type="SAM" id="MobiDB-lite"/>
    </source>
</evidence>
<comment type="similarity">
    <text evidence="1 2">Belongs to the cytochrome P450 family.</text>
</comment>
<dbReference type="InterPro" id="IPR002397">
    <property type="entry name" value="Cyt_P450_B"/>
</dbReference>
<dbReference type="EMBL" id="JAINVZ010000001">
    <property type="protein sequence ID" value="MBY8883509.1"/>
    <property type="molecule type" value="Genomic_DNA"/>
</dbReference>
<dbReference type="InterPro" id="IPR036396">
    <property type="entry name" value="Cyt_P450_sf"/>
</dbReference>
<evidence type="ECO:0000256" key="2">
    <source>
        <dbReference type="RuleBase" id="RU000461"/>
    </source>
</evidence>
<keyword evidence="2" id="KW-0479">Metal-binding</keyword>
<comment type="caution">
    <text evidence="4">The sequence shown here is derived from an EMBL/GenBank/DDBJ whole genome shotgun (WGS) entry which is preliminary data.</text>
</comment>
<proteinExistence type="inferred from homology"/>
<feature type="region of interest" description="Disordered" evidence="3">
    <location>
        <begin position="110"/>
        <end position="129"/>
    </location>
</feature>
<dbReference type="CDD" id="cd11031">
    <property type="entry name" value="Cyp158A-like"/>
    <property type="match status" value="1"/>
</dbReference>
<accession>A0ABS7QK01</accession>
<dbReference type="PANTHER" id="PTHR46696">
    <property type="entry name" value="P450, PUTATIVE (EUROFUNG)-RELATED"/>
    <property type="match status" value="1"/>
</dbReference>
<dbReference type="Proteomes" id="UP001198565">
    <property type="component" value="Unassembled WGS sequence"/>
</dbReference>
<keyword evidence="2" id="KW-0503">Monooxygenase</keyword>
<keyword evidence="2" id="KW-0408">Iron</keyword>
<reference evidence="4 5" key="1">
    <citation type="submission" date="2021-08" db="EMBL/GenBank/DDBJ databases">
        <title>Streptomyces sp. PTM05 isolated from lichen.</title>
        <authorList>
            <person name="Somphong A."/>
            <person name="Phongsopitanun W."/>
            <person name="Tanasupawat S."/>
        </authorList>
    </citation>
    <scope>NUCLEOTIDE SEQUENCE [LARGE SCALE GENOMIC DNA]</scope>
    <source>
        <strain evidence="4 5">Ptm05</strain>
    </source>
</reference>
<protein>
    <submittedName>
        <fullName evidence="4">Cytochrome P450</fullName>
    </submittedName>
</protein>
<name>A0ABS7QK01_9ACTN</name>
<gene>
    <name evidence="4" type="ORF">K7472_01440</name>
</gene>
<evidence type="ECO:0000313" key="5">
    <source>
        <dbReference type="Proteomes" id="UP001198565"/>
    </source>
</evidence>
<dbReference type="PANTHER" id="PTHR46696:SF6">
    <property type="entry name" value="P450, PUTATIVE (EUROFUNG)-RELATED"/>
    <property type="match status" value="1"/>
</dbReference>
<evidence type="ECO:0000313" key="4">
    <source>
        <dbReference type="EMBL" id="MBY8883509.1"/>
    </source>
</evidence>
<keyword evidence="5" id="KW-1185">Reference proteome</keyword>
<feature type="compositionally biased region" description="Basic and acidic residues" evidence="3">
    <location>
        <begin position="110"/>
        <end position="120"/>
    </location>
</feature>
<dbReference type="PRINTS" id="PR00385">
    <property type="entry name" value="P450"/>
</dbReference>
<dbReference type="Pfam" id="PF00067">
    <property type="entry name" value="p450"/>
    <property type="match status" value="2"/>
</dbReference>